<evidence type="ECO:0000256" key="3">
    <source>
        <dbReference type="RuleBase" id="RU003694"/>
    </source>
</evidence>
<evidence type="ECO:0000313" key="6">
    <source>
        <dbReference type="Proteomes" id="UP000283433"/>
    </source>
</evidence>
<keyword evidence="6" id="KW-1185">Reference proteome</keyword>
<sequence length="386" mass="41188">MNSDKIGIVGWGSSSALGAATNEIWEQYLSNKHRLTKKRFLTDEDWCGALADEEAIKKIRAEKQAYRNLDPSVLFAIATSRQALTKAKWGANVSFGINIGSSRGATTLFESYHQQFLNSDKQETMPACSPATTLGNIASWVATDLGATGPAISHSITCSTALHAVINAFAWLKSGLATHFLAGGSEAPLTPFTLAQMKALKIYSSSADEYPCQAMDLDKQKSGMILGEGAATFALESNPSNAIAYISGIGYGTEIIQNGASLSAEATCMQKAMLMALNGNSPDSVDAVVLHSPGTVLGDLAERRAIDLVFGERTPLLTCNKWKLGHTFGASGALSLEFALLMMQHNLFIPVPYLNQKARVKKLKKIMVNAVGFGGNAASVLIEKAF</sequence>
<dbReference type="InterPro" id="IPR014031">
    <property type="entry name" value="Ketoacyl_synth_C"/>
</dbReference>
<evidence type="ECO:0000259" key="4">
    <source>
        <dbReference type="PROSITE" id="PS52004"/>
    </source>
</evidence>
<comment type="caution">
    <text evidence="5">The sequence shown here is derived from an EMBL/GenBank/DDBJ whole genome shotgun (WGS) entry which is preliminary data.</text>
</comment>
<dbReference type="Proteomes" id="UP000283433">
    <property type="component" value="Unassembled WGS sequence"/>
</dbReference>
<dbReference type="GO" id="GO:0004315">
    <property type="term" value="F:3-oxoacyl-[acyl-carrier-protein] synthase activity"/>
    <property type="evidence" value="ECO:0007669"/>
    <property type="project" value="TreeGrafter"/>
</dbReference>
<dbReference type="PANTHER" id="PTHR11712:SF336">
    <property type="entry name" value="3-OXOACYL-[ACYL-CARRIER-PROTEIN] SYNTHASE, MITOCHONDRIAL"/>
    <property type="match status" value="1"/>
</dbReference>
<proteinExistence type="inferred from homology"/>
<dbReference type="Gene3D" id="3.40.47.10">
    <property type="match status" value="1"/>
</dbReference>
<reference evidence="5 6" key="1">
    <citation type="submission" date="2016-07" db="EMBL/GenBank/DDBJ databases">
        <title>Genome of Pelobium manganitolerans.</title>
        <authorList>
            <person name="Wu S."/>
            <person name="Wang G."/>
        </authorList>
    </citation>
    <scope>NUCLEOTIDE SEQUENCE [LARGE SCALE GENOMIC DNA]</scope>
    <source>
        <strain evidence="5 6">YS-25</strain>
    </source>
</reference>
<dbReference type="SUPFAM" id="SSF53901">
    <property type="entry name" value="Thiolase-like"/>
    <property type="match status" value="2"/>
</dbReference>
<keyword evidence="2 3" id="KW-0808">Transferase</keyword>
<dbReference type="InterPro" id="IPR020841">
    <property type="entry name" value="PKS_Beta-ketoAc_synthase_dom"/>
</dbReference>
<evidence type="ECO:0000313" key="5">
    <source>
        <dbReference type="EMBL" id="RKD14499.1"/>
    </source>
</evidence>
<dbReference type="Pfam" id="PF02801">
    <property type="entry name" value="Ketoacyl-synt_C"/>
    <property type="match status" value="1"/>
</dbReference>
<dbReference type="InterPro" id="IPR000794">
    <property type="entry name" value="Beta-ketoacyl_synthase"/>
</dbReference>
<dbReference type="RefSeq" id="WP_120182505.1">
    <property type="nucleotide sequence ID" value="NZ_MBTA01000026.1"/>
</dbReference>
<gene>
    <name evidence="5" type="ORF">BCY91_08495</name>
</gene>
<protein>
    <submittedName>
        <fullName evidence="5">Beta-ketoacyl synthase</fullName>
    </submittedName>
</protein>
<dbReference type="OrthoDB" id="1141849at2"/>
<dbReference type="SMART" id="SM00825">
    <property type="entry name" value="PKS_KS"/>
    <property type="match status" value="1"/>
</dbReference>
<dbReference type="PROSITE" id="PS52004">
    <property type="entry name" value="KS3_2"/>
    <property type="match status" value="1"/>
</dbReference>
<dbReference type="GO" id="GO:0006633">
    <property type="term" value="P:fatty acid biosynthetic process"/>
    <property type="evidence" value="ECO:0007669"/>
    <property type="project" value="TreeGrafter"/>
</dbReference>
<dbReference type="AlphaFoldDB" id="A0A419S4A8"/>
<accession>A0A419S4A8</accession>
<organism evidence="5 6">
    <name type="scientific">Pelobium manganitolerans</name>
    <dbReference type="NCBI Taxonomy" id="1842495"/>
    <lineage>
        <taxon>Bacteria</taxon>
        <taxon>Pseudomonadati</taxon>
        <taxon>Bacteroidota</taxon>
        <taxon>Sphingobacteriia</taxon>
        <taxon>Sphingobacteriales</taxon>
        <taxon>Sphingobacteriaceae</taxon>
        <taxon>Pelobium</taxon>
    </lineage>
</organism>
<feature type="domain" description="Ketosynthase family 3 (KS3)" evidence="4">
    <location>
        <begin position="3"/>
        <end position="384"/>
    </location>
</feature>
<dbReference type="PANTHER" id="PTHR11712">
    <property type="entry name" value="POLYKETIDE SYNTHASE-RELATED"/>
    <property type="match status" value="1"/>
</dbReference>
<dbReference type="InterPro" id="IPR016039">
    <property type="entry name" value="Thiolase-like"/>
</dbReference>
<evidence type="ECO:0000256" key="2">
    <source>
        <dbReference type="ARBA" id="ARBA00022679"/>
    </source>
</evidence>
<comment type="similarity">
    <text evidence="1 3">Belongs to the thiolase-like superfamily. Beta-ketoacyl-ACP synthases family.</text>
</comment>
<dbReference type="InterPro" id="IPR014030">
    <property type="entry name" value="Ketoacyl_synth_N"/>
</dbReference>
<dbReference type="EMBL" id="MBTA01000026">
    <property type="protein sequence ID" value="RKD14499.1"/>
    <property type="molecule type" value="Genomic_DNA"/>
</dbReference>
<name>A0A419S4A8_9SPHI</name>
<evidence type="ECO:0000256" key="1">
    <source>
        <dbReference type="ARBA" id="ARBA00008467"/>
    </source>
</evidence>
<dbReference type="Pfam" id="PF00109">
    <property type="entry name" value="ketoacyl-synt"/>
    <property type="match status" value="1"/>
</dbReference>